<feature type="transmembrane region" description="Helical" evidence="1">
    <location>
        <begin position="54"/>
        <end position="72"/>
    </location>
</feature>
<dbReference type="GO" id="GO:0004190">
    <property type="term" value="F:aspartic-type endopeptidase activity"/>
    <property type="evidence" value="ECO:0007669"/>
    <property type="project" value="InterPro"/>
</dbReference>
<reference evidence="3 4" key="1">
    <citation type="journal article" date="2013" name="ISME J.">
        <title>Comparative genomics of pathogenic lineages of Vibrio nigripulchritudo identifies virulence-associated traits.</title>
        <authorList>
            <person name="Goudenege D."/>
            <person name="Labreuche Y."/>
            <person name="Krin E."/>
            <person name="Ansquer D."/>
            <person name="Mangenot S."/>
            <person name="Calteau A."/>
            <person name="Medigue C."/>
            <person name="Mazel D."/>
            <person name="Polz M.F."/>
            <person name="Le Roux F."/>
        </authorList>
    </citation>
    <scope>NUCLEOTIDE SEQUENCE [LARGE SCALE GENOMIC DNA]</scope>
    <source>
        <strain evidence="3 4">SOn1</strain>
    </source>
</reference>
<feature type="transmembrane region" description="Helical" evidence="1">
    <location>
        <begin position="30"/>
        <end position="48"/>
    </location>
</feature>
<keyword evidence="1" id="KW-0472">Membrane</keyword>
<keyword evidence="1" id="KW-0812">Transmembrane</keyword>
<evidence type="ECO:0000313" key="3">
    <source>
        <dbReference type="EMBL" id="CCO46139.1"/>
    </source>
</evidence>
<accession>A0AAV2VNC3</accession>
<feature type="domain" description="Prepilin type IV endopeptidase peptidase" evidence="2">
    <location>
        <begin position="13"/>
        <end position="99"/>
    </location>
</feature>
<evidence type="ECO:0000313" key="4">
    <source>
        <dbReference type="Proteomes" id="UP000018211"/>
    </source>
</evidence>
<evidence type="ECO:0000259" key="2">
    <source>
        <dbReference type="Pfam" id="PF01478"/>
    </source>
</evidence>
<evidence type="ECO:0000256" key="1">
    <source>
        <dbReference type="SAM" id="Phobius"/>
    </source>
</evidence>
<keyword evidence="1" id="KW-1133">Transmembrane helix</keyword>
<gene>
    <name evidence="3" type="ORF">VIBNISOn1_1680017</name>
</gene>
<dbReference type="RefSeq" id="WP_022551874.1">
    <property type="nucleotide sequence ID" value="NZ_LK391965.1"/>
</dbReference>
<organism evidence="3 4">
    <name type="scientific">Vibrio nigripulchritudo SOn1</name>
    <dbReference type="NCBI Taxonomy" id="1238450"/>
    <lineage>
        <taxon>Bacteria</taxon>
        <taxon>Pseudomonadati</taxon>
        <taxon>Pseudomonadota</taxon>
        <taxon>Gammaproteobacteria</taxon>
        <taxon>Vibrionales</taxon>
        <taxon>Vibrionaceae</taxon>
        <taxon>Vibrio</taxon>
    </lineage>
</organism>
<dbReference type="Pfam" id="PF01478">
    <property type="entry name" value="Peptidase_A24"/>
    <property type="match status" value="1"/>
</dbReference>
<dbReference type="EMBL" id="CAOF01000077">
    <property type="protein sequence ID" value="CCO46139.1"/>
    <property type="molecule type" value="Genomic_DNA"/>
</dbReference>
<comment type="caution">
    <text evidence="3">The sequence shown here is derived from an EMBL/GenBank/DDBJ whole genome shotgun (WGS) entry which is preliminary data.</text>
</comment>
<feature type="transmembrane region" description="Helical" evidence="1">
    <location>
        <begin position="6"/>
        <end position="23"/>
    </location>
</feature>
<feature type="transmembrane region" description="Helical" evidence="1">
    <location>
        <begin position="93"/>
        <end position="116"/>
    </location>
</feature>
<dbReference type="Gene3D" id="1.20.120.1220">
    <property type="match status" value="1"/>
</dbReference>
<dbReference type="GO" id="GO:0016020">
    <property type="term" value="C:membrane"/>
    <property type="evidence" value="ECO:0007669"/>
    <property type="project" value="InterPro"/>
</dbReference>
<dbReference type="InterPro" id="IPR000045">
    <property type="entry name" value="Prepilin_IV_endopep_pep"/>
</dbReference>
<dbReference type="AlphaFoldDB" id="A0AAV2VNC3"/>
<protein>
    <submittedName>
        <fullName evidence="3">Type IV prepilin peptidase TadV/CpaA</fullName>
    </submittedName>
</protein>
<name>A0AAV2VNC3_9VIBR</name>
<sequence>MESNFLLLLKATTFALLCIVSLTDIRNRTVPNWALLILAIVVFTAVPFSVYHATISLIILLLGIVAFHYRWLGAGDSKLLAICAYGSIEHWQWLLLQTALVGGGLSVAILVYNHLVGLGLIKHSPIKTVPYAVAIAGSAITTIHYI</sequence>
<proteinExistence type="predicted"/>
<dbReference type="Proteomes" id="UP000018211">
    <property type="component" value="Unassembled WGS sequence"/>
</dbReference>